<gene>
    <name evidence="1" type="ORF">V1477_010884</name>
</gene>
<organism evidence="1 2">
    <name type="scientific">Vespula maculifrons</name>
    <name type="common">Eastern yellow jacket</name>
    <name type="synonym">Wasp</name>
    <dbReference type="NCBI Taxonomy" id="7453"/>
    <lineage>
        <taxon>Eukaryota</taxon>
        <taxon>Metazoa</taxon>
        <taxon>Ecdysozoa</taxon>
        <taxon>Arthropoda</taxon>
        <taxon>Hexapoda</taxon>
        <taxon>Insecta</taxon>
        <taxon>Pterygota</taxon>
        <taxon>Neoptera</taxon>
        <taxon>Endopterygota</taxon>
        <taxon>Hymenoptera</taxon>
        <taxon>Apocrita</taxon>
        <taxon>Aculeata</taxon>
        <taxon>Vespoidea</taxon>
        <taxon>Vespidae</taxon>
        <taxon>Vespinae</taxon>
        <taxon>Vespula</taxon>
    </lineage>
</organism>
<name>A0ABD2C3R8_VESMC</name>
<dbReference type="EMBL" id="JAYRBN010000061">
    <property type="protein sequence ID" value="KAL2739495.1"/>
    <property type="molecule type" value="Genomic_DNA"/>
</dbReference>
<comment type="caution">
    <text evidence="1">The sequence shown here is derived from an EMBL/GenBank/DDBJ whole genome shotgun (WGS) entry which is preliminary data.</text>
</comment>
<keyword evidence="2" id="KW-1185">Reference proteome</keyword>
<proteinExistence type="predicted"/>
<dbReference type="Proteomes" id="UP001607303">
    <property type="component" value="Unassembled WGS sequence"/>
</dbReference>
<sequence>MISKNSNFISNVLALKINPAFETRHRFRSSLLHKTCKSYIRTLLRITDISLLSLMNI</sequence>
<accession>A0ABD2C3R8</accession>
<evidence type="ECO:0000313" key="2">
    <source>
        <dbReference type="Proteomes" id="UP001607303"/>
    </source>
</evidence>
<reference evidence="1 2" key="1">
    <citation type="journal article" date="2024" name="Ann. Entomol. Soc. Am.">
        <title>Genomic analyses of the southern and eastern yellowjacket wasps (Hymenoptera: Vespidae) reveal evolutionary signatures of social life.</title>
        <authorList>
            <person name="Catto M.A."/>
            <person name="Caine P.B."/>
            <person name="Orr S.E."/>
            <person name="Hunt B.G."/>
            <person name="Goodisman M.A.D."/>
        </authorList>
    </citation>
    <scope>NUCLEOTIDE SEQUENCE [LARGE SCALE GENOMIC DNA]</scope>
    <source>
        <strain evidence="1">232</strain>
        <tissue evidence="1">Head and thorax</tissue>
    </source>
</reference>
<dbReference type="AlphaFoldDB" id="A0ABD2C3R8"/>
<protein>
    <submittedName>
        <fullName evidence="1">Uncharacterized protein</fullName>
    </submittedName>
</protein>
<evidence type="ECO:0000313" key="1">
    <source>
        <dbReference type="EMBL" id="KAL2739495.1"/>
    </source>
</evidence>